<comment type="caution">
    <text evidence="1">The sequence shown here is derived from an EMBL/GenBank/DDBJ whole genome shotgun (WGS) entry which is preliminary data.</text>
</comment>
<gene>
    <name evidence="1" type="ORF">BSZ36_04705</name>
</gene>
<dbReference type="RefSeq" id="WP_094546490.1">
    <property type="nucleotide sequence ID" value="NZ_MQWB01000001.1"/>
</dbReference>
<keyword evidence="2" id="KW-1185">Reference proteome</keyword>
<accession>A0A259TXN6</accession>
<reference evidence="1 2" key="1">
    <citation type="submission" date="2016-11" db="EMBL/GenBank/DDBJ databases">
        <title>Study of marine rhodopsin-containing bacteria.</title>
        <authorList>
            <person name="Yoshizawa S."/>
            <person name="Kumagai Y."/>
            <person name="Kogure K."/>
        </authorList>
    </citation>
    <scope>NUCLEOTIDE SEQUENCE [LARGE SCALE GENOMIC DNA]</scope>
    <source>
        <strain evidence="1 2">SG-29</strain>
    </source>
</reference>
<dbReference type="Proteomes" id="UP000216446">
    <property type="component" value="Unassembled WGS sequence"/>
</dbReference>
<dbReference type="InParanoid" id="A0A259TXN6"/>
<evidence type="ECO:0000313" key="2">
    <source>
        <dbReference type="Proteomes" id="UP000216446"/>
    </source>
</evidence>
<dbReference type="OrthoDB" id="1271679at2"/>
<organism evidence="1 2">
    <name type="scientific">Rubricoccus marinus</name>
    <dbReference type="NCBI Taxonomy" id="716817"/>
    <lineage>
        <taxon>Bacteria</taxon>
        <taxon>Pseudomonadati</taxon>
        <taxon>Rhodothermota</taxon>
        <taxon>Rhodothermia</taxon>
        <taxon>Rhodothermales</taxon>
        <taxon>Rubricoccaceae</taxon>
        <taxon>Rubricoccus</taxon>
    </lineage>
</organism>
<proteinExistence type="predicted"/>
<protein>
    <submittedName>
        <fullName evidence="1">Uncharacterized protein</fullName>
    </submittedName>
</protein>
<dbReference type="EMBL" id="MQWB01000001">
    <property type="protein sequence ID" value="OZC02338.1"/>
    <property type="molecule type" value="Genomic_DNA"/>
</dbReference>
<sequence length="263" mass="28761">MTNRDPALLALRPEIQTEPASGVHGFFHATLRPILKLQNDTILALVATSVAKRVTGFADFAPEDQRERLAAMLKQDSRLKQLLQGVVWGVLTADELAFAIEHESEVRRRVQVLIAERVVSQTERVSALIQTAQSGQDMPPFSLRYSWNNGSVPPQHRTSTTIVIEPDGSGTWTHRRGYGEDDVTRRAFALTAPEVQALASTLDGLGLWRIEWGTPEVKRIGGGTSTIAASWGHQSVEVPSAVASDNRVAKSQVEAAIRDAVPE</sequence>
<name>A0A259TXN6_9BACT</name>
<evidence type="ECO:0000313" key="1">
    <source>
        <dbReference type="EMBL" id="OZC02338.1"/>
    </source>
</evidence>
<dbReference type="AlphaFoldDB" id="A0A259TXN6"/>